<evidence type="ECO:0000313" key="9">
    <source>
        <dbReference type="Proteomes" id="UP000769157"/>
    </source>
</evidence>
<keyword evidence="9" id="KW-1185">Reference proteome</keyword>
<organism evidence="8 9">
    <name type="scientific">Ogataea philodendri</name>
    <dbReference type="NCBI Taxonomy" id="1378263"/>
    <lineage>
        <taxon>Eukaryota</taxon>
        <taxon>Fungi</taxon>
        <taxon>Dikarya</taxon>
        <taxon>Ascomycota</taxon>
        <taxon>Saccharomycotina</taxon>
        <taxon>Pichiomycetes</taxon>
        <taxon>Pichiales</taxon>
        <taxon>Pichiaceae</taxon>
        <taxon>Ogataea</taxon>
    </lineage>
</organism>
<keyword evidence="3 7" id="KW-0812">Transmembrane</keyword>
<proteinExistence type="inferred from homology"/>
<protein>
    <submittedName>
        <fullName evidence="8">Uncharacterized protein</fullName>
    </submittedName>
</protein>
<name>A0A9P8P725_9ASCO</name>
<dbReference type="PANTHER" id="PTHR28525:SF1">
    <property type="entry name" value="REACTIVE OXYGEN SPECIES MODULATOR 1"/>
    <property type="match status" value="1"/>
</dbReference>
<accession>A0A9P8P725</accession>
<evidence type="ECO:0000256" key="5">
    <source>
        <dbReference type="ARBA" id="ARBA00023136"/>
    </source>
</evidence>
<feature type="compositionally biased region" description="Polar residues" evidence="6">
    <location>
        <begin position="463"/>
        <end position="480"/>
    </location>
</feature>
<feature type="compositionally biased region" description="Polar residues" evidence="6">
    <location>
        <begin position="423"/>
        <end position="436"/>
    </location>
</feature>
<reference evidence="8" key="2">
    <citation type="submission" date="2021-01" db="EMBL/GenBank/DDBJ databases">
        <authorList>
            <person name="Schikora-Tamarit M.A."/>
        </authorList>
    </citation>
    <scope>NUCLEOTIDE SEQUENCE</scope>
    <source>
        <strain evidence="8">CBS6075</strain>
    </source>
</reference>
<comment type="similarity">
    <text evidence="2">Belongs to the MGR2 family.</text>
</comment>
<dbReference type="Pfam" id="PF10247">
    <property type="entry name" value="Romo1"/>
    <property type="match status" value="1"/>
</dbReference>
<feature type="compositionally biased region" description="Polar residues" evidence="6">
    <location>
        <begin position="624"/>
        <end position="637"/>
    </location>
</feature>
<evidence type="ECO:0000256" key="1">
    <source>
        <dbReference type="ARBA" id="ARBA00004370"/>
    </source>
</evidence>
<feature type="compositionally biased region" description="Polar residues" evidence="6">
    <location>
        <begin position="495"/>
        <end position="509"/>
    </location>
</feature>
<evidence type="ECO:0000256" key="7">
    <source>
        <dbReference type="SAM" id="Phobius"/>
    </source>
</evidence>
<sequence length="748" mass="81935">MYFGFLGELEAGCLDCTGCLKDSYTSSYWNSDESKSDLSLRTYCFEDSSVDSSESSPKADVFCTFTFPSFINGFDWFSIPGMAPEEKLTAPKPHPSVSFGFSPSSSTSSIMTNPSLQMQQQATGPNQPYNQQNAHNHHSSDAISKQDPISDMFSKLQVTGMDRRVHSDDNISLGYKPQTMAELTGDSKKDPITFSNSTDTLIAQDDNHIPLSLTANDLSRPEAKTYLRWYNDILMRRNGERTITLDDVFRFLCNFRISDAIKTRMKEIFGKVALSLNIGQFYALLRLLAHALEGKVLKRSLIKVPATIPTPVSIMARKRLKDEIESTDNSETSSIDESSAALINQSPNKLDLDSFTQFILTGERPSESPKKKNRSGKKVKFSDQVIIEPPPLEMNRTGSSDAMADSPSLDYSLPMDQLLSRMKTPNTSNYPQQQQSTEEEEEELRDMQDSINHFRNVTIDSVSIHGTPSSVPTLQVNGGSPESELPPVVPLAPNLTGSVSKSMRNQYNMPPTRDRGSSSPLPFGTHPRVSSPLARSEAVSADSATQFLEAAMTGGPSSPGSPGPDHFRPVPPPPPPSRSRASSVLRPPAPPPPRSRKNSSPPILDHPALPPKPILTESQRQHHISSSNLTPGFNPTFDQSSDLLNSLKSLQAEVDRIKTNDTVGVVTGLMFGGMAILRNGAPNGIMNTLGQYIAGSAATFGLFMSIGSVIRSESAHDMTMSRPGSMAELKAHLMARHMVNMEHMKKNC</sequence>
<evidence type="ECO:0000256" key="4">
    <source>
        <dbReference type="ARBA" id="ARBA00022989"/>
    </source>
</evidence>
<comment type="caution">
    <text evidence="8">The sequence shown here is derived from an EMBL/GenBank/DDBJ whole genome shotgun (WGS) entry which is preliminary data.</text>
</comment>
<gene>
    <name evidence="8" type="ORF">OGAPHI_004409</name>
</gene>
<feature type="region of interest" description="Disordered" evidence="6">
    <location>
        <begin position="422"/>
        <end position="444"/>
    </location>
</feature>
<dbReference type="Proteomes" id="UP000769157">
    <property type="component" value="Unassembled WGS sequence"/>
</dbReference>
<dbReference type="InterPro" id="IPR018450">
    <property type="entry name" value="Romo1/Mgr2"/>
</dbReference>
<feature type="region of interest" description="Disordered" evidence="6">
    <location>
        <begin position="361"/>
        <end position="409"/>
    </location>
</feature>
<evidence type="ECO:0000313" key="8">
    <source>
        <dbReference type="EMBL" id="KAH3666220.1"/>
    </source>
</evidence>
<dbReference type="GO" id="GO:0045039">
    <property type="term" value="P:protein insertion into mitochondrial inner membrane"/>
    <property type="evidence" value="ECO:0007669"/>
    <property type="project" value="TreeGrafter"/>
</dbReference>
<feature type="compositionally biased region" description="Low complexity" evidence="6">
    <location>
        <begin position="554"/>
        <end position="564"/>
    </location>
</feature>
<feature type="transmembrane region" description="Helical" evidence="7">
    <location>
        <begin position="689"/>
        <end position="710"/>
    </location>
</feature>
<dbReference type="PANTHER" id="PTHR28525">
    <property type="entry name" value="REACTIVE OXYGEN SPECIES MODULATOR 1"/>
    <property type="match status" value="1"/>
</dbReference>
<keyword evidence="5 7" id="KW-0472">Membrane</keyword>
<feature type="compositionally biased region" description="Polar residues" evidence="6">
    <location>
        <begin position="116"/>
        <end position="134"/>
    </location>
</feature>
<evidence type="ECO:0000256" key="2">
    <source>
        <dbReference type="ARBA" id="ARBA00007839"/>
    </source>
</evidence>
<dbReference type="GO" id="GO:0005744">
    <property type="term" value="C:TIM23 mitochondrial import inner membrane translocase complex"/>
    <property type="evidence" value="ECO:0007669"/>
    <property type="project" value="TreeGrafter"/>
</dbReference>
<feature type="compositionally biased region" description="Low complexity" evidence="6">
    <location>
        <begin position="95"/>
        <end position="115"/>
    </location>
</feature>
<feature type="region of interest" description="Disordered" evidence="6">
    <location>
        <begin position="463"/>
        <end position="637"/>
    </location>
</feature>
<evidence type="ECO:0000256" key="6">
    <source>
        <dbReference type="SAM" id="MobiDB-lite"/>
    </source>
</evidence>
<comment type="subcellular location">
    <subcellularLocation>
        <location evidence="1">Membrane</location>
    </subcellularLocation>
</comment>
<dbReference type="AlphaFoldDB" id="A0A9P8P725"/>
<reference evidence="8" key="1">
    <citation type="journal article" date="2021" name="Open Biol.">
        <title>Shared evolutionary footprints suggest mitochondrial oxidative damage underlies multiple complex I losses in fungi.</title>
        <authorList>
            <person name="Schikora-Tamarit M.A."/>
            <person name="Marcet-Houben M."/>
            <person name="Nosek J."/>
            <person name="Gabaldon T."/>
        </authorList>
    </citation>
    <scope>NUCLEOTIDE SEQUENCE</scope>
    <source>
        <strain evidence="8">CBS6075</strain>
    </source>
</reference>
<dbReference type="RefSeq" id="XP_046061424.1">
    <property type="nucleotide sequence ID" value="XM_046205485.1"/>
</dbReference>
<evidence type="ECO:0000256" key="3">
    <source>
        <dbReference type="ARBA" id="ARBA00022692"/>
    </source>
</evidence>
<dbReference type="EMBL" id="JAEUBE010000295">
    <property type="protein sequence ID" value="KAH3666220.1"/>
    <property type="molecule type" value="Genomic_DNA"/>
</dbReference>
<feature type="region of interest" description="Disordered" evidence="6">
    <location>
        <begin position="87"/>
        <end position="145"/>
    </location>
</feature>
<dbReference type="SMART" id="SM01378">
    <property type="entry name" value="Romo1"/>
    <property type="match status" value="1"/>
</dbReference>
<dbReference type="OrthoDB" id="2553626at2759"/>
<dbReference type="GO" id="GO:0030150">
    <property type="term" value="P:protein import into mitochondrial matrix"/>
    <property type="evidence" value="ECO:0007669"/>
    <property type="project" value="TreeGrafter"/>
</dbReference>
<keyword evidence="4 7" id="KW-1133">Transmembrane helix</keyword>
<dbReference type="GeneID" id="70236374"/>